<dbReference type="eggNOG" id="KOG2413">
    <property type="taxonomic scope" value="Eukaryota"/>
</dbReference>
<dbReference type="InterPro" id="IPR036005">
    <property type="entry name" value="Creatinase/aminopeptidase-like"/>
</dbReference>
<dbReference type="FunFam" id="3.40.350.10:FF:000076">
    <property type="entry name" value="Putative aminopeptidase P, cytoplasmic"/>
    <property type="match status" value="1"/>
</dbReference>
<evidence type="ECO:0000256" key="4">
    <source>
        <dbReference type="ARBA" id="ARBA00022801"/>
    </source>
</evidence>
<dbReference type="InterPro" id="IPR000587">
    <property type="entry name" value="Creatinase_N"/>
</dbReference>
<keyword evidence="9" id="KW-0031">Aminopeptidase</keyword>
<dbReference type="InterPro" id="IPR029149">
    <property type="entry name" value="Creatin/AminoP/Spt16_N"/>
</dbReference>
<dbReference type="Pfam" id="PF16189">
    <property type="entry name" value="Creatinase_N_2"/>
    <property type="match status" value="1"/>
</dbReference>
<keyword evidence="4" id="KW-0378">Hydrolase</keyword>
<dbReference type="AlphaFoldDB" id="V5EM12"/>
<dbReference type="SUPFAM" id="SSF53092">
    <property type="entry name" value="Creatinase/prolidase N-terminal domain"/>
    <property type="match status" value="1"/>
</dbReference>
<dbReference type="Proteomes" id="UP000019377">
    <property type="component" value="Unassembled WGS sequence"/>
</dbReference>
<dbReference type="RefSeq" id="XP_016291134.1">
    <property type="nucleotide sequence ID" value="XM_016437577.1"/>
</dbReference>
<keyword evidence="10" id="KW-1185">Reference proteome</keyword>
<sequence length="655" mass="72533">MGCFAFLTNNKRSDAASIQTDSTLVGATFDAEKSRKLAAADAASPVKPDLTGPRLSALRKLMDEEAVDFYLVPTDDAHATEYTSPSDQRRVWISGFTGSAGTAIVGKDSAHLFVDGRYHIQAADQLDDNWTLHKVGVSGVLDWPAWIVEQAKEGIKVGLDPALTSYTQGKSLVTSLAAKQASAVFPSRNLVDAAWGSDRPAPTSFPVYEHELKYAGKPATAKIEDVKKDLKSAPEGSVYFLSALDEVAWLLNLRGASIPCHPVFPAYVLITKDKSVLFIRNELLPEGKDADKYVRGTLKLDIQPYDSVWDYLRRWSSEGSDGRKLVSGEKLSYAVANAVGDEKLALLDPSPVALRKAIKNDVELEGFRKSHIRDGAAWVKWAAWLEEQVKVKRAKVDEWEAAVKFQDIRKELPLYAGDSYDAISATGPNAALPHYETPEKNSRVIDRETPYLNDSGAQYHDGTIDCTRTVHFGRATAEQKRAYTRVLQGHIRLSEVKFPAGTTGVQLDPIARHALWQDGYDYRHGTGHGIGSFMDVHEGPQGFSTMSGGSKKPVALEENMVLTNEPGFYEEGHFGIRTESLLAVKRVATHRGFGDVAWYGFERITQVPIATNLVDFSLLSYSEARWLKEHNADVRKTLLPLIKDDKRAVRWLRRQ</sequence>
<dbReference type="Gene3D" id="3.90.230.10">
    <property type="entry name" value="Creatinase/methionine aminopeptidase superfamily"/>
    <property type="match status" value="1"/>
</dbReference>
<feature type="domain" description="Creatinase N-terminal" evidence="7">
    <location>
        <begin position="54"/>
        <end position="177"/>
    </location>
</feature>
<evidence type="ECO:0000313" key="9">
    <source>
        <dbReference type="EMBL" id="EST06145.1"/>
    </source>
</evidence>
<proteinExistence type="inferred from homology"/>
<dbReference type="CDD" id="cd01085">
    <property type="entry name" value="APP"/>
    <property type="match status" value="1"/>
</dbReference>
<dbReference type="Gene3D" id="3.40.350.10">
    <property type="entry name" value="Creatinase/prolidase N-terminal domain"/>
    <property type="match status" value="2"/>
</dbReference>
<dbReference type="SUPFAM" id="SSF55920">
    <property type="entry name" value="Creatinase/aminopeptidase"/>
    <property type="match status" value="1"/>
</dbReference>
<accession>V5EM12</accession>
<dbReference type="Pfam" id="PF01321">
    <property type="entry name" value="Creatinase_N"/>
    <property type="match status" value="1"/>
</dbReference>
<evidence type="ECO:0000256" key="5">
    <source>
        <dbReference type="ARBA" id="ARBA00023211"/>
    </source>
</evidence>
<dbReference type="GO" id="GO:0046872">
    <property type="term" value="F:metal ion binding"/>
    <property type="evidence" value="ECO:0007669"/>
    <property type="project" value="UniProtKB-KW"/>
</dbReference>
<evidence type="ECO:0000259" key="6">
    <source>
        <dbReference type="Pfam" id="PF00557"/>
    </source>
</evidence>
<dbReference type="InterPro" id="IPR000994">
    <property type="entry name" value="Pept_M24"/>
</dbReference>
<name>V5EM12_KALBG</name>
<evidence type="ECO:0000256" key="1">
    <source>
        <dbReference type="ARBA" id="ARBA00001936"/>
    </source>
</evidence>
<feature type="domain" description="Peptidase M24" evidence="6">
    <location>
        <begin position="366"/>
        <end position="585"/>
    </location>
</feature>
<feature type="domain" description="Peptidase M24 C-terminal" evidence="8">
    <location>
        <begin position="598"/>
        <end position="655"/>
    </location>
</feature>
<dbReference type="Pfam" id="PF16188">
    <property type="entry name" value="Peptidase_M24_C"/>
    <property type="match status" value="1"/>
</dbReference>
<evidence type="ECO:0000256" key="3">
    <source>
        <dbReference type="ARBA" id="ARBA00022723"/>
    </source>
</evidence>
<dbReference type="PANTHER" id="PTHR43763:SF17">
    <property type="entry name" value="AMINOPEPTIDASE P, CYTOPLASMIC-RELATED"/>
    <property type="match status" value="1"/>
</dbReference>
<evidence type="ECO:0000256" key="2">
    <source>
        <dbReference type="ARBA" id="ARBA00008766"/>
    </source>
</evidence>
<dbReference type="PANTHER" id="PTHR43763">
    <property type="entry name" value="XAA-PRO AMINOPEPTIDASE 1"/>
    <property type="match status" value="1"/>
</dbReference>
<dbReference type="OMA" id="LTHFRYT"/>
<dbReference type="OrthoDB" id="9995434at2759"/>
<organism evidence="9 10">
    <name type="scientific">Kalmanozyma brasiliensis (strain GHG001)</name>
    <name type="common">Yeast</name>
    <name type="synonym">Pseudozyma brasiliensis</name>
    <dbReference type="NCBI Taxonomy" id="1365824"/>
    <lineage>
        <taxon>Eukaryota</taxon>
        <taxon>Fungi</taxon>
        <taxon>Dikarya</taxon>
        <taxon>Basidiomycota</taxon>
        <taxon>Ustilaginomycotina</taxon>
        <taxon>Ustilaginomycetes</taxon>
        <taxon>Ustilaginales</taxon>
        <taxon>Ustilaginaceae</taxon>
        <taxon>Kalmanozyma</taxon>
    </lineage>
</organism>
<dbReference type="Pfam" id="PF00557">
    <property type="entry name" value="Peptidase_M24"/>
    <property type="match status" value="1"/>
</dbReference>
<dbReference type="STRING" id="1365824.V5EM12"/>
<keyword evidence="3" id="KW-0479">Metal-binding</keyword>
<dbReference type="EMBL" id="KI545873">
    <property type="protein sequence ID" value="EST06145.1"/>
    <property type="molecule type" value="Genomic_DNA"/>
</dbReference>
<comment type="cofactor">
    <cofactor evidence="1">
        <name>Mn(2+)</name>
        <dbReference type="ChEBI" id="CHEBI:29035"/>
    </cofactor>
</comment>
<dbReference type="InterPro" id="IPR050422">
    <property type="entry name" value="X-Pro_aminopeptidase_P"/>
</dbReference>
<reference evidence="10" key="1">
    <citation type="journal article" date="2013" name="Genome Announc.">
        <title>Draft genome sequence of Pseudozyma brasiliensis sp. nov. strain GHG001, a high producer of endo-1,4-xylanase isolated from an insect pest of sugarcane.</title>
        <authorList>
            <person name="Oliveira J.V.D.C."/>
            <person name="dos Santos R.A.C."/>
            <person name="Borges T.A."/>
            <person name="Riano-Pachon D.M."/>
            <person name="Goldman G.H."/>
        </authorList>
    </citation>
    <scope>NUCLEOTIDE SEQUENCE [LARGE SCALE GENOMIC DNA]</scope>
    <source>
        <strain evidence="10">GHG001</strain>
    </source>
</reference>
<comment type="similarity">
    <text evidence="2">Belongs to the peptidase M24B family.</text>
</comment>
<protein>
    <submittedName>
        <fullName evidence="9">Putative aminopeptidase P, cytoplasmic</fullName>
    </submittedName>
</protein>
<dbReference type="FunFam" id="3.40.350.10:FF:000003">
    <property type="entry name" value="Xaa-pro aminopeptidase P"/>
    <property type="match status" value="1"/>
</dbReference>
<evidence type="ECO:0000313" key="10">
    <source>
        <dbReference type="Proteomes" id="UP000019377"/>
    </source>
</evidence>
<keyword evidence="9" id="KW-0645">Protease</keyword>
<keyword evidence="5" id="KW-0464">Manganese</keyword>
<evidence type="ECO:0000259" key="8">
    <source>
        <dbReference type="Pfam" id="PF16188"/>
    </source>
</evidence>
<dbReference type="FunFam" id="3.90.230.10:FF:000009">
    <property type="entry name" value="xaa-Pro aminopeptidase 2"/>
    <property type="match status" value="1"/>
</dbReference>
<dbReference type="GeneID" id="27420255"/>
<dbReference type="InterPro" id="IPR033740">
    <property type="entry name" value="Pept_M24B"/>
</dbReference>
<dbReference type="InterPro" id="IPR032416">
    <property type="entry name" value="Peptidase_M24_C"/>
</dbReference>
<gene>
    <name evidence="9" type="ORF">PSEUBRA_SCAF3g03640</name>
</gene>
<evidence type="ECO:0000259" key="7">
    <source>
        <dbReference type="Pfam" id="PF01321"/>
    </source>
</evidence>
<dbReference type="HOGENOM" id="CLU_011781_2_1_1"/>
<dbReference type="GO" id="GO:0070006">
    <property type="term" value="F:metalloaminopeptidase activity"/>
    <property type="evidence" value="ECO:0007669"/>
    <property type="project" value="InterPro"/>
</dbReference>